<evidence type="ECO:0000256" key="10">
    <source>
        <dbReference type="RuleBase" id="RU364014"/>
    </source>
</evidence>
<keyword evidence="5 10" id="KW-0156">Chromatin regulator</keyword>
<dbReference type="PANTHER" id="PTHR13831:SF0">
    <property type="entry name" value="PROTEIN HIRA"/>
    <property type="match status" value="1"/>
</dbReference>
<dbReference type="SUPFAM" id="SSF50978">
    <property type="entry name" value="WD40 repeat-like"/>
    <property type="match status" value="1"/>
</dbReference>
<dbReference type="GO" id="GO:0006338">
    <property type="term" value="P:chromatin remodeling"/>
    <property type="evidence" value="ECO:0007669"/>
    <property type="project" value="InterPro"/>
</dbReference>
<evidence type="ECO:0000313" key="14">
    <source>
        <dbReference type="EMBL" id="KAG9455797.1"/>
    </source>
</evidence>
<dbReference type="GO" id="GO:0006355">
    <property type="term" value="P:regulation of DNA-templated transcription"/>
    <property type="evidence" value="ECO:0007669"/>
    <property type="project" value="InterPro"/>
</dbReference>
<dbReference type="SMART" id="SM00320">
    <property type="entry name" value="WD40"/>
    <property type="match status" value="6"/>
</dbReference>
<feature type="region of interest" description="Disordered" evidence="11">
    <location>
        <begin position="950"/>
        <end position="969"/>
    </location>
</feature>
<keyword evidence="7 10" id="KW-0804">Transcription</keyword>
<evidence type="ECO:0000256" key="5">
    <source>
        <dbReference type="ARBA" id="ARBA00022853"/>
    </source>
</evidence>
<dbReference type="InterPro" id="IPR019775">
    <property type="entry name" value="WD40_repeat_CS"/>
</dbReference>
<evidence type="ECO:0000256" key="7">
    <source>
        <dbReference type="ARBA" id="ARBA00023163"/>
    </source>
</evidence>
<dbReference type="Pfam" id="PF24105">
    <property type="entry name" value="Beta-prop_CAF1B_HIR1"/>
    <property type="match status" value="1"/>
</dbReference>
<dbReference type="Pfam" id="PF07569">
    <property type="entry name" value="Hira"/>
    <property type="match status" value="1"/>
</dbReference>
<feature type="compositionally biased region" description="Polar residues" evidence="11">
    <location>
        <begin position="953"/>
        <end position="969"/>
    </location>
</feature>
<name>A0AAV7F3W5_ARIFI</name>
<dbReference type="AlphaFoldDB" id="A0AAV7F3W5"/>
<proteinExistence type="inferred from homology"/>
<dbReference type="FunFam" id="2.130.10.10:FF:000418">
    <property type="entry name" value="Protein HIRA"/>
    <property type="match status" value="1"/>
</dbReference>
<keyword evidence="6 10" id="KW-0805">Transcription regulation</keyword>
<comment type="function">
    <text evidence="10">Required for replication-independent chromatin assembly and for the periodic repression of histone gene transcription during the cell cycle.</text>
</comment>
<evidence type="ECO:0000259" key="12">
    <source>
        <dbReference type="Pfam" id="PF07569"/>
    </source>
</evidence>
<evidence type="ECO:0000259" key="13">
    <source>
        <dbReference type="Pfam" id="PF24105"/>
    </source>
</evidence>
<protein>
    <recommendedName>
        <fullName evidence="10">Protein HIRA</fullName>
    </recommendedName>
</protein>
<dbReference type="InterPro" id="IPR036322">
    <property type="entry name" value="WD40_repeat_dom_sf"/>
</dbReference>
<organism evidence="14 15">
    <name type="scientific">Aristolochia fimbriata</name>
    <name type="common">White veined hardy Dutchman's pipe vine</name>
    <dbReference type="NCBI Taxonomy" id="158543"/>
    <lineage>
        <taxon>Eukaryota</taxon>
        <taxon>Viridiplantae</taxon>
        <taxon>Streptophyta</taxon>
        <taxon>Embryophyta</taxon>
        <taxon>Tracheophyta</taxon>
        <taxon>Spermatophyta</taxon>
        <taxon>Magnoliopsida</taxon>
        <taxon>Magnoliidae</taxon>
        <taxon>Piperales</taxon>
        <taxon>Aristolochiaceae</taxon>
        <taxon>Aristolochia</taxon>
    </lineage>
</organism>
<gene>
    <name evidence="14" type="ORF">H6P81_000305</name>
</gene>
<dbReference type="GO" id="GO:0000785">
    <property type="term" value="C:chromatin"/>
    <property type="evidence" value="ECO:0007669"/>
    <property type="project" value="TreeGrafter"/>
</dbReference>
<dbReference type="CDD" id="cd00200">
    <property type="entry name" value="WD40"/>
    <property type="match status" value="1"/>
</dbReference>
<dbReference type="GO" id="GO:0031491">
    <property type="term" value="F:nucleosome binding"/>
    <property type="evidence" value="ECO:0007669"/>
    <property type="project" value="TreeGrafter"/>
</dbReference>
<feature type="repeat" description="WD" evidence="9">
    <location>
        <begin position="9"/>
        <end position="50"/>
    </location>
</feature>
<evidence type="ECO:0000256" key="11">
    <source>
        <dbReference type="SAM" id="MobiDB-lite"/>
    </source>
</evidence>
<keyword evidence="3 9" id="KW-0853">WD repeat</keyword>
<sequence length="969" mass="106027">MIAEKPNWVRHEGMQIFSIDIQPGGLRFATGGGDHKVRIWNMKSAGKESESDQSTQRILATLRDHFGSVNCVRWAKHGRYLASGSDDQVILIHERKPGTGITEFGSGEPPDVENWKVAMTLRGHTADVVDLNWSPDDTMLASGSLDNTVHIWNMTHGICTAVLRGHSSLVKGVTWDPIGSFIASQSDDKTVIIWRTSNWSLAHQTEGHWSKSLGSTFFRRLGWSPCGHFITTTHGFQKPRHSAPVLERGEWSATFDFLGHNAPVIVVKFNHSMFRKNFSNGQDVNVAPVGWANGASKSSMKETQAYNIIAIGSQDRTITVWTTASARPLFVAKHFFTQSVVDLSWSPDGYALFACSLDGTVATFHFEVKELGHRLSDSELDELKTSRYGDVRGRQANLAESPAQLLLEAASAKQSAPKKGASSVQHDQIPEKSSTELGNTVTAQPSKALEPPVEDGKKDDGATSEGLTKPTAVRISSPVKQREYRRPDGRKRIIPEAVGVPAQQEIVPHEFFSAVSGQQRKDDVSADVGVLELSSKRSFSGNAGSKCYNCGGERSGVTARAQVTESLVIEKAAGSTDEKISIEQSGVGSLPKSSSDVLSIRVFDEKEGKDCVPSCLEAKPVQRAANDLVGLGNSTFMPREMEVSCRRGDQTLWSDRVSGKITVLAGNANFWAVGCEDGCLQVYTKCGRRAMPTMVMGSAAVFIDCDECWKLLVVTRRGALYVWDLFNRACLLHDSLASLITSRQDSSSAKDAGQVKVISARFSRSGLPLVVLSTRHAFLFDTSMMCWLRIADDCFPASNFTSSWNLGSSQSGELAALQVDVGKFLTRKPGWSRVTDDGVQTRAHLEAQLASALALKSPNEYRQCLLSYIRFLAREGDESRLRELCEGFLGPPTGMAESASSDPKNPAWDPCVLGMKKHKLLREDILPAMASNRKVQRLLNEFMDLLSEYEGGETNQDQVSALPQNETGS</sequence>
<feature type="compositionally biased region" description="Basic and acidic residues" evidence="11">
    <location>
        <begin position="480"/>
        <end position="490"/>
    </location>
</feature>
<feature type="region of interest" description="Disordered" evidence="11">
    <location>
        <begin position="409"/>
        <end position="490"/>
    </location>
</feature>
<dbReference type="InterPro" id="IPR031120">
    <property type="entry name" value="HIR1-like"/>
</dbReference>
<feature type="repeat" description="WD" evidence="9">
    <location>
        <begin position="121"/>
        <end position="162"/>
    </location>
</feature>
<keyword evidence="15" id="KW-1185">Reference proteome</keyword>
<evidence type="ECO:0000313" key="15">
    <source>
        <dbReference type="Proteomes" id="UP000825729"/>
    </source>
</evidence>
<feature type="repeat" description="WD" evidence="9">
    <location>
        <begin position="62"/>
        <end position="92"/>
    </location>
</feature>
<dbReference type="PANTHER" id="PTHR13831">
    <property type="entry name" value="MEMBER OF THE HIR1 FAMILY OF WD-REPEAT PROTEINS"/>
    <property type="match status" value="1"/>
</dbReference>
<keyword evidence="10" id="KW-0678">Repressor</keyword>
<dbReference type="Proteomes" id="UP000825729">
    <property type="component" value="Unassembled WGS sequence"/>
</dbReference>
<dbReference type="GO" id="GO:0005634">
    <property type="term" value="C:nucleus"/>
    <property type="evidence" value="ECO:0007669"/>
    <property type="project" value="UniProtKB-SubCell"/>
</dbReference>
<evidence type="ECO:0000256" key="3">
    <source>
        <dbReference type="ARBA" id="ARBA00022574"/>
    </source>
</evidence>
<dbReference type="Gene3D" id="2.130.10.10">
    <property type="entry name" value="YVTN repeat-like/Quinoprotein amine dehydrogenase"/>
    <property type="match status" value="3"/>
</dbReference>
<dbReference type="InterPro" id="IPR011494">
    <property type="entry name" value="HIRA-like_C"/>
</dbReference>
<feature type="repeat" description="WD" evidence="9">
    <location>
        <begin position="163"/>
        <end position="204"/>
    </location>
</feature>
<evidence type="ECO:0000256" key="9">
    <source>
        <dbReference type="PROSITE-ProRule" id="PRU00221"/>
    </source>
</evidence>
<keyword evidence="4 10" id="KW-0677">Repeat</keyword>
<dbReference type="PROSITE" id="PS50082">
    <property type="entry name" value="WD_REPEATS_2"/>
    <property type="match status" value="4"/>
</dbReference>
<dbReference type="InterPro" id="IPR055410">
    <property type="entry name" value="Beta-prop_CAF1B_HIR1"/>
</dbReference>
<dbReference type="InterPro" id="IPR015943">
    <property type="entry name" value="WD40/YVTN_repeat-like_dom_sf"/>
</dbReference>
<evidence type="ECO:0000256" key="4">
    <source>
        <dbReference type="ARBA" id="ARBA00022737"/>
    </source>
</evidence>
<dbReference type="InterPro" id="IPR001680">
    <property type="entry name" value="WD40_rpt"/>
</dbReference>
<evidence type="ECO:0000256" key="8">
    <source>
        <dbReference type="ARBA" id="ARBA00023242"/>
    </source>
</evidence>
<keyword evidence="8 10" id="KW-0539">Nucleus</keyword>
<comment type="caution">
    <text evidence="14">The sequence shown here is derived from an EMBL/GenBank/DDBJ whole genome shotgun (WGS) entry which is preliminary data.</text>
</comment>
<evidence type="ECO:0000256" key="6">
    <source>
        <dbReference type="ARBA" id="ARBA00023015"/>
    </source>
</evidence>
<dbReference type="PROSITE" id="PS50294">
    <property type="entry name" value="WD_REPEATS_REGION"/>
    <property type="match status" value="2"/>
</dbReference>
<reference evidence="14 15" key="1">
    <citation type="submission" date="2021-07" db="EMBL/GenBank/DDBJ databases">
        <title>The Aristolochia fimbriata genome: insights into angiosperm evolution, floral development and chemical biosynthesis.</title>
        <authorList>
            <person name="Jiao Y."/>
        </authorList>
    </citation>
    <scope>NUCLEOTIDE SEQUENCE [LARGE SCALE GENOMIC DNA]</scope>
    <source>
        <strain evidence="14">IBCAS-2021</strain>
        <tissue evidence="14">Leaf</tissue>
    </source>
</reference>
<comment type="similarity">
    <text evidence="2 10">Belongs to the WD repeat HIR1 family.</text>
</comment>
<dbReference type="GO" id="GO:0006351">
    <property type="term" value="P:DNA-templated transcription"/>
    <property type="evidence" value="ECO:0007669"/>
    <property type="project" value="InterPro"/>
</dbReference>
<dbReference type="GO" id="GO:0000417">
    <property type="term" value="C:HIR complex"/>
    <property type="evidence" value="ECO:0007669"/>
    <property type="project" value="TreeGrafter"/>
</dbReference>
<dbReference type="EMBL" id="JAINDJ010000002">
    <property type="protein sequence ID" value="KAG9455797.1"/>
    <property type="molecule type" value="Genomic_DNA"/>
</dbReference>
<dbReference type="FunFam" id="2.130.10.10:FF:000354">
    <property type="entry name" value="Protein HIRA"/>
    <property type="match status" value="1"/>
</dbReference>
<feature type="compositionally biased region" description="Polar residues" evidence="11">
    <location>
        <begin position="435"/>
        <end position="445"/>
    </location>
</feature>
<dbReference type="SUPFAM" id="SSF50960">
    <property type="entry name" value="TolB, C-terminal domain"/>
    <property type="match status" value="1"/>
</dbReference>
<accession>A0AAV7F3W5</accession>
<feature type="domain" description="Protein HIRA-like C-terminal" evidence="12">
    <location>
        <begin position="687"/>
        <end position="887"/>
    </location>
</feature>
<evidence type="ECO:0000256" key="1">
    <source>
        <dbReference type="ARBA" id="ARBA00004123"/>
    </source>
</evidence>
<evidence type="ECO:0000256" key="2">
    <source>
        <dbReference type="ARBA" id="ARBA00007306"/>
    </source>
</evidence>
<comment type="subcellular location">
    <subcellularLocation>
        <location evidence="1 10">Nucleus</location>
    </subcellularLocation>
</comment>
<feature type="domain" description="CAF1B/HIR1 beta-propeller" evidence="13">
    <location>
        <begin position="6"/>
        <end position="371"/>
    </location>
</feature>
<dbReference type="PROSITE" id="PS00678">
    <property type="entry name" value="WD_REPEATS_1"/>
    <property type="match status" value="1"/>
</dbReference>